<dbReference type="EMBL" id="MHNL01000007">
    <property type="protein sequence ID" value="OGZ45262.1"/>
    <property type="molecule type" value="Genomic_DNA"/>
</dbReference>
<sequence length="78" mass="8802">MRKKQSDATKHDKTAFPISVAEMQTLLLRLGYTHAREHAGGILHHAQGIQKAVKLLALNDTKSFTKKLAALRKWGLRR</sequence>
<comment type="caution">
    <text evidence="1">The sequence shown here is derived from an EMBL/GenBank/DDBJ whole genome shotgun (WGS) entry which is preliminary data.</text>
</comment>
<reference evidence="1 2" key="1">
    <citation type="journal article" date="2016" name="Nat. Commun.">
        <title>Thousands of microbial genomes shed light on interconnected biogeochemical processes in an aquifer system.</title>
        <authorList>
            <person name="Anantharaman K."/>
            <person name="Brown C.T."/>
            <person name="Hug L.A."/>
            <person name="Sharon I."/>
            <person name="Castelle C.J."/>
            <person name="Probst A.J."/>
            <person name="Thomas B.C."/>
            <person name="Singh A."/>
            <person name="Wilkins M.J."/>
            <person name="Karaoz U."/>
            <person name="Brodie E.L."/>
            <person name="Williams K.H."/>
            <person name="Hubbard S.S."/>
            <person name="Banfield J.F."/>
        </authorList>
    </citation>
    <scope>NUCLEOTIDE SEQUENCE [LARGE SCALE GENOMIC DNA]</scope>
</reference>
<name>A0A1G2G5C9_9BACT</name>
<dbReference type="Proteomes" id="UP000177785">
    <property type="component" value="Unassembled WGS sequence"/>
</dbReference>
<evidence type="ECO:0000313" key="1">
    <source>
        <dbReference type="EMBL" id="OGZ45262.1"/>
    </source>
</evidence>
<proteinExistence type="predicted"/>
<evidence type="ECO:0000313" key="2">
    <source>
        <dbReference type="Proteomes" id="UP000177785"/>
    </source>
</evidence>
<dbReference type="STRING" id="1802115.A2756_01415"/>
<dbReference type="AlphaFoldDB" id="A0A1G2G5C9"/>
<organism evidence="1 2">
    <name type="scientific">Candidatus Ryanbacteria bacterium RIFCSPHIGHO2_01_FULL_48_27</name>
    <dbReference type="NCBI Taxonomy" id="1802115"/>
    <lineage>
        <taxon>Bacteria</taxon>
        <taxon>Candidatus Ryaniibacteriota</taxon>
    </lineage>
</organism>
<gene>
    <name evidence="1" type="ORF">A2756_01415</name>
</gene>
<accession>A0A1G2G5C9</accession>
<protein>
    <submittedName>
        <fullName evidence="1">Uncharacterized protein</fullName>
    </submittedName>
</protein>